<name>A0AAN7TPZ1_9PEZI</name>
<evidence type="ECO:0000313" key="2">
    <source>
        <dbReference type="EMBL" id="KAK5111225.1"/>
    </source>
</evidence>
<evidence type="ECO:0000313" key="3">
    <source>
        <dbReference type="Proteomes" id="UP001310890"/>
    </source>
</evidence>
<organism evidence="2 3">
    <name type="scientific">Meristemomyces frigidus</name>
    <dbReference type="NCBI Taxonomy" id="1508187"/>
    <lineage>
        <taxon>Eukaryota</taxon>
        <taxon>Fungi</taxon>
        <taxon>Dikarya</taxon>
        <taxon>Ascomycota</taxon>
        <taxon>Pezizomycotina</taxon>
        <taxon>Dothideomycetes</taxon>
        <taxon>Dothideomycetidae</taxon>
        <taxon>Mycosphaerellales</taxon>
        <taxon>Teratosphaeriaceae</taxon>
        <taxon>Meristemomyces</taxon>
    </lineage>
</organism>
<dbReference type="AlphaFoldDB" id="A0AAN7TPZ1"/>
<dbReference type="EMBL" id="JAVRRL010000041">
    <property type="protein sequence ID" value="KAK5111225.1"/>
    <property type="molecule type" value="Genomic_DNA"/>
</dbReference>
<comment type="caution">
    <text evidence="2">The sequence shown here is derived from an EMBL/GenBank/DDBJ whole genome shotgun (WGS) entry which is preliminary data.</text>
</comment>
<feature type="compositionally biased region" description="Polar residues" evidence="1">
    <location>
        <begin position="54"/>
        <end position="70"/>
    </location>
</feature>
<sequence length="271" mass="28667">MTAKVPAKGTVRGSIKGEPQAPPTPSSAKSVKSTASYKSPLLVVAEGPVEVTPTPKSSASKSVRPTTSHMSHFLVVAEGPIDGPPEPPPARKSITGKSVKPAKSVAGESLTPASSVAGESVRSAKTVTGGNVKSVKSLRSTHESNEDSPPADPDTQLNGPPRDDYIASLKERYAFVTRYINDVESHGMLSHLAETEIRQVFAMLDRGRIRPLVFAAVVEQREMEADLATARYPDGAPGIPGPVFVGPFLAGWIPLRRPTPILVLGPYGYPF</sequence>
<accession>A0AAN7TPZ1</accession>
<feature type="compositionally biased region" description="Polar residues" evidence="1">
    <location>
        <begin position="26"/>
        <end position="37"/>
    </location>
</feature>
<feature type="region of interest" description="Disordered" evidence="1">
    <location>
        <begin position="1"/>
        <end position="163"/>
    </location>
</feature>
<gene>
    <name evidence="2" type="ORF">LTR62_005253</name>
</gene>
<protein>
    <submittedName>
        <fullName evidence="2">Uncharacterized protein</fullName>
    </submittedName>
</protein>
<proteinExistence type="predicted"/>
<evidence type="ECO:0000256" key="1">
    <source>
        <dbReference type="SAM" id="MobiDB-lite"/>
    </source>
</evidence>
<reference evidence="2" key="1">
    <citation type="submission" date="2023-08" db="EMBL/GenBank/DDBJ databases">
        <title>Black Yeasts Isolated from many extreme environments.</title>
        <authorList>
            <person name="Coleine C."/>
            <person name="Stajich J.E."/>
            <person name="Selbmann L."/>
        </authorList>
    </citation>
    <scope>NUCLEOTIDE SEQUENCE</scope>
    <source>
        <strain evidence="2">CCFEE 5401</strain>
    </source>
</reference>
<dbReference type="Proteomes" id="UP001310890">
    <property type="component" value="Unassembled WGS sequence"/>
</dbReference>